<gene>
    <name evidence="2" type="primary">LOC115696355</name>
</gene>
<dbReference type="RefSeq" id="XP_030479118.1">
    <property type="nucleotide sequence ID" value="XM_030623258.1"/>
</dbReference>
<accession>A0A803QGI9</accession>
<protein>
    <recommendedName>
        <fullName evidence="1">Reverse transcriptase domain-containing protein</fullName>
    </recommendedName>
</protein>
<evidence type="ECO:0000259" key="1">
    <source>
        <dbReference type="PROSITE" id="PS50878"/>
    </source>
</evidence>
<dbReference type="PANTHER" id="PTHR33116:SF86">
    <property type="entry name" value="REVERSE TRANSCRIPTASE DOMAIN-CONTAINING PROTEIN"/>
    <property type="match status" value="1"/>
</dbReference>
<dbReference type="EMBL" id="UZAU01000723">
    <property type="status" value="NOT_ANNOTATED_CDS"/>
    <property type="molecule type" value="Genomic_DNA"/>
</dbReference>
<evidence type="ECO:0000313" key="3">
    <source>
        <dbReference type="Proteomes" id="UP000596661"/>
    </source>
</evidence>
<keyword evidence="3" id="KW-1185">Reference proteome</keyword>
<dbReference type="PROSITE" id="PS50878">
    <property type="entry name" value="RT_POL"/>
    <property type="match status" value="1"/>
</dbReference>
<organism evidence="2 3">
    <name type="scientific">Cannabis sativa</name>
    <name type="common">Hemp</name>
    <name type="synonym">Marijuana</name>
    <dbReference type="NCBI Taxonomy" id="3483"/>
    <lineage>
        <taxon>Eukaryota</taxon>
        <taxon>Viridiplantae</taxon>
        <taxon>Streptophyta</taxon>
        <taxon>Embryophyta</taxon>
        <taxon>Tracheophyta</taxon>
        <taxon>Spermatophyta</taxon>
        <taxon>Magnoliopsida</taxon>
        <taxon>eudicotyledons</taxon>
        <taxon>Gunneridae</taxon>
        <taxon>Pentapetalae</taxon>
        <taxon>rosids</taxon>
        <taxon>fabids</taxon>
        <taxon>Rosales</taxon>
        <taxon>Cannabaceae</taxon>
        <taxon>Cannabis</taxon>
    </lineage>
</organism>
<feature type="domain" description="Reverse transcriptase" evidence="1">
    <location>
        <begin position="1"/>
        <end position="187"/>
    </location>
</feature>
<dbReference type="Proteomes" id="UP000596661">
    <property type="component" value="Chromosome 9"/>
</dbReference>
<reference evidence="2" key="1">
    <citation type="submission" date="2018-11" db="EMBL/GenBank/DDBJ databases">
        <authorList>
            <person name="Grassa J C."/>
        </authorList>
    </citation>
    <scope>NUCLEOTIDE SEQUENCE [LARGE SCALE GENOMIC DNA]</scope>
</reference>
<dbReference type="InterPro" id="IPR000477">
    <property type="entry name" value="RT_dom"/>
</dbReference>
<name>A0A803QGI9_CANSA</name>
<sequence length="215" mass="24663">MHYLKRKRIGKDGSMAIKLDMSKAYDRVKWAFVENLLLCMGFSNRWVQLIKFCVSTVTYNVTHGGHTMDPINPGRGLRHGDPLSPYLFLICAEGLYSLLKKYERHHWLIGCLVARRAPMVSHMLFVDDSYLYCKSNDREAQNVIHLLNSYELASCQKVNFTNSSVFFSKNTSVDVQNRVCGFMGLREASEDSFYLGLPCIMGRNKNVILAFQTKK</sequence>
<dbReference type="KEGG" id="csav:115696355"/>
<evidence type="ECO:0000313" key="2">
    <source>
        <dbReference type="EnsemblPlants" id="cds.evm.model.09.525"/>
    </source>
</evidence>
<dbReference type="OrthoDB" id="1748983at2759"/>
<dbReference type="GeneID" id="115696355"/>
<dbReference type="AlphaFoldDB" id="A0A803QGI9"/>
<reference evidence="2" key="2">
    <citation type="submission" date="2021-03" db="UniProtKB">
        <authorList>
            <consortium name="EnsemblPlants"/>
        </authorList>
    </citation>
    <scope>IDENTIFICATION</scope>
</reference>
<proteinExistence type="predicted"/>
<dbReference type="PANTHER" id="PTHR33116">
    <property type="entry name" value="REVERSE TRANSCRIPTASE ZINC-BINDING DOMAIN-CONTAINING PROTEIN-RELATED-RELATED"/>
    <property type="match status" value="1"/>
</dbReference>
<dbReference type="Pfam" id="PF00078">
    <property type="entry name" value="RVT_1"/>
    <property type="match status" value="1"/>
</dbReference>
<dbReference type="Gramene" id="evm.model.09.525">
    <property type="protein sequence ID" value="cds.evm.model.09.525"/>
    <property type="gene ID" value="evm.TU.09.525"/>
</dbReference>
<dbReference type="EnsemblPlants" id="evm.model.09.525">
    <property type="protein sequence ID" value="cds.evm.model.09.525"/>
    <property type="gene ID" value="evm.TU.09.525"/>
</dbReference>